<protein>
    <submittedName>
        <fullName evidence="2">Uncharacterized protein</fullName>
    </submittedName>
</protein>
<reference evidence="2 3" key="1">
    <citation type="submission" date="2016-10" db="EMBL/GenBank/DDBJ databases">
        <authorList>
            <person name="Varghese N."/>
        </authorList>
    </citation>
    <scope>NUCLEOTIDE SEQUENCE [LARGE SCALE GENOMIC DNA]</scope>
</reference>
<dbReference type="AlphaFoldDB" id="A0A1Y6L6R9"/>
<organism evidence="2 3">
    <name type="scientific">Zymoseptoria tritici ST99CH_1A5</name>
    <dbReference type="NCBI Taxonomy" id="1276529"/>
    <lineage>
        <taxon>Eukaryota</taxon>
        <taxon>Fungi</taxon>
        <taxon>Dikarya</taxon>
        <taxon>Ascomycota</taxon>
        <taxon>Pezizomycotina</taxon>
        <taxon>Dothideomycetes</taxon>
        <taxon>Dothideomycetidae</taxon>
        <taxon>Mycosphaerellales</taxon>
        <taxon>Mycosphaerellaceae</taxon>
        <taxon>Zymoseptoria</taxon>
    </lineage>
</organism>
<feature type="region of interest" description="Disordered" evidence="1">
    <location>
        <begin position="18"/>
        <end position="59"/>
    </location>
</feature>
<dbReference type="EMBL" id="LT882676">
    <property type="protein sequence ID" value="SMY19249.1"/>
    <property type="molecule type" value="Genomic_DNA"/>
</dbReference>
<evidence type="ECO:0000256" key="1">
    <source>
        <dbReference type="SAM" id="MobiDB-lite"/>
    </source>
</evidence>
<evidence type="ECO:0000313" key="3">
    <source>
        <dbReference type="Proteomes" id="UP000215453"/>
    </source>
</evidence>
<dbReference type="Proteomes" id="UP000215453">
    <property type="component" value="Chromosome 1"/>
</dbReference>
<proteinExistence type="predicted"/>
<accession>A0A1Y6L6R9</accession>
<name>A0A1Y6L6R9_ZYMTR</name>
<feature type="compositionally biased region" description="Polar residues" evidence="1">
    <location>
        <begin position="18"/>
        <end position="29"/>
    </location>
</feature>
<sequence>MAGAAKCREKKCLPTRNHLSAHQKASSTAVAHVIPTEPKAPESTRSNTHKPTEATPWPESIWHEPSSLLTICAELRNRIYEDVLLANRNIEITKALREPALLSTCRKIREETRDMWYRQNKFHTRIQDCDFRMVERWFVHAYRKEQPAPGKSNVRTPCIGEAHWKNLMSWCNYMFHADRDRPFAGETMDPGTVFCIVATASRMVWKGKFKDWKTCKEALEAVIRPLAGTINSEWLIDYEEE</sequence>
<evidence type="ECO:0000313" key="2">
    <source>
        <dbReference type="EMBL" id="SMY19249.1"/>
    </source>
</evidence>
<gene>
    <name evidence="2" type="ORF">ZT1A5_G684</name>
</gene>